<evidence type="ECO:0000313" key="2">
    <source>
        <dbReference type="Proteomes" id="UP000053467"/>
    </source>
</evidence>
<comment type="caution">
    <text evidence="1">The sequence shown here is derived from an EMBL/GenBank/DDBJ whole genome shotgun (WGS) entry which is preliminary data.</text>
</comment>
<organism evidence="1 2">
    <name type="scientific">candidate division TA06 bacterium 34_109</name>
    <dbReference type="NCBI Taxonomy" id="1635277"/>
    <lineage>
        <taxon>Bacteria</taxon>
        <taxon>Bacteria division TA06</taxon>
    </lineage>
</organism>
<proteinExistence type="predicted"/>
<name>A0A101I4R4_UNCT6</name>
<accession>A0A101I4R4</accession>
<gene>
    <name evidence="1" type="ORF">XE03_0419</name>
</gene>
<dbReference type="Proteomes" id="UP000053467">
    <property type="component" value="Unassembled WGS sequence"/>
</dbReference>
<protein>
    <submittedName>
        <fullName evidence="1">Uncharacterized protein</fullName>
    </submittedName>
</protein>
<reference evidence="2" key="1">
    <citation type="journal article" date="2015" name="MBio">
        <title>Genome-Resolved Metagenomic Analysis Reveals Roles for Candidate Phyla and Other Microbial Community Members in Biogeochemical Transformations in Oil Reservoirs.</title>
        <authorList>
            <person name="Hu P."/>
            <person name="Tom L."/>
            <person name="Singh A."/>
            <person name="Thomas B.C."/>
            <person name="Baker B.J."/>
            <person name="Piceno Y.M."/>
            <person name="Andersen G.L."/>
            <person name="Banfield J.F."/>
        </authorList>
    </citation>
    <scope>NUCLEOTIDE SEQUENCE [LARGE SCALE GENOMIC DNA]</scope>
</reference>
<dbReference type="SUPFAM" id="SSF53756">
    <property type="entry name" value="UDP-Glycosyltransferase/glycogen phosphorylase"/>
    <property type="match status" value="1"/>
</dbReference>
<evidence type="ECO:0000313" key="1">
    <source>
        <dbReference type="EMBL" id="KUK87900.1"/>
    </source>
</evidence>
<dbReference type="EMBL" id="LGGX01000002">
    <property type="protein sequence ID" value="KUK87900.1"/>
    <property type="molecule type" value="Genomic_DNA"/>
</dbReference>
<dbReference type="AlphaFoldDB" id="A0A101I4R4"/>
<sequence length="429" mass="51325">MDINKIKESQIKNYKFTLNKVDSFLKLNPQFKNLWYSFLWVTYDSFSKRFKYRKKKKNFLSINLKLKNPPQKFFLTFGNIPSGIVDHLTEKNIENVSVKLTDKPCGFFNGKNFIYSRVGRMPFYLDAKRITFKDEIEKIYREIIFDNYPDLVRFEFLIEKLFSKNLPSFILVDEDRTKFKRVLIEYFRKKRVKSFVFQHGITPFDETIPLPMMKESFTPLNADFFICWGEHSYSYLKNFIPEDRLIIGGNPNYEIEKNDGVNDIDILIIDQQFIGFEEEFEYVYKRVFDILKNLNVNYMVYLRNEHNYSFLKRIFSKKKLIKWEKGKIKKVIANSKIITGFYSTALLEAILLCKPVIMIDFLKRGDFLGLTRSGMVDIVTDESEFEMSYKVLKDKTFNMEEVKHRLKFFIKYFGKDSSNIIVDKIREKL</sequence>